<accession>A0ABR0RIC7</accession>
<protein>
    <submittedName>
        <fullName evidence="2">Uncharacterized protein</fullName>
    </submittedName>
</protein>
<gene>
    <name evidence="2" type="ORF">PMZ80_007428</name>
</gene>
<dbReference type="EMBL" id="JAVHJV010000009">
    <property type="protein sequence ID" value="KAK5940010.1"/>
    <property type="molecule type" value="Genomic_DNA"/>
</dbReference>
<dbReference type="RefSeq" id="XP_064728100.1">
    <property type="nucleotide sequence ID" value="XM_064875836.1"/>
</dbReference>
<dbReference type="Proteomes" id="UP001334248">
    <property type="component" value="Unassembled WGS sequence"/>
</dbReference>
<evidence type="ECO:0000313" key="3">
    <source>
        <dbReference type="Proteomes" id="UP001334248"/>
    </source>
</evidence>
<name>A0ABR0RIC7_9EURO</name>
<evidence type="ECO:0000256" key="1">
    <source>
        <dbReference type="SAM" id="MobiDB-lite"/>
    </source>
</evidence>
<feature type="region of interest" description="Disordered" evidence="1">
    <location>
        <begin position="284"/>
        <end position="333"/>
    </location>
</feature>
<reference evidence="2 3" key="1">
    <citation type="journal article" date="2023" name="Res Sq">
        <title>Genomic and morphological characterization of Knufia obscura isolated from the Mars 2020 spacecraft assembly facility.</title>
        <authorList>
            <person name="Chander A.M."/>
            <person name="Teixeira M.M."/>
            <person name="Singh N.K."/>
            <person name="Williams M.P."/>
            <person name="Parker C.W."/>
            <person name="Leo P."/>
            <person name="Stajich J.E."/>
            <person name="Torok T."/>
            <person name="Tighe S."/>
            <person name="Mason C.E."/>
            <person name="Venkateswaran K."/>
        </authorList>
    </citation>
    <scope>NUCLEOTIDE SEQUENCE [LARGE SCALE GENOMIC DNA]</scope>
    <source>
        <strain evidence="2 3">CCFEE 5817</strain>
    </source>
</reference>
<keyword evidence="3" id="KW-1185">Reference proteome</keyword>
<proteinExistence type="predicted"/>
<organism evidence="2 3">
    <name type="scientific">Knufia obscura</name>
    <dbReference type="NCBI Taxonomy" id="1635080"/>
    <lineage>
        <taxon>Eukaryota</taxon>
        <taxon>Fungi</taxon>
        <taxon>Dikarya</taxon>
        <taxon>Ascomycota</taxon>
        <taxon>Pezizomycotina</taxon>
        <taxon>Eurotiomycetes</taxon>
        <taxon>Chaetothyriomycetidae</taxon>
        <taxon>Chaetothyriales</taxon>
        <taxon>Trichomeriaceae</taxon>
        <taxon>Knufia</taxon>
    </lineage>
</organism>
<sequence>MANNINGGRTSYKKYSDSWIRSQSGFGRRKFMRRKRRIIHAVRVARDSASEPPNLTTRQHRLEFYKQCVPSIVATNYDRKSWRGWGQNAERRSESQFETYTGWLNYLDPLADQQIVEPEGSGWQPSTDEDEASRETDEDRSSKRKRTKSTTSRKEKQSRSISTVPSAEVPINLATVDWDTIEVHIDAKAMGESRPVLIPMANLTPPTKQQPVPWNKFRLDTLCRRFEAEAGKPLDMSVYELMHPGATDFAFDRPGSYQIILKRFIENGGAADNILHLRVQKSTVGGQDDDVGNEAGRNRRQKSRFTGAASDYSTDSGEEVLPNAKRPRIKVES</sequence>
<feature type="region of interest" description="Disordered" evidence="1">
    <location>
        <begin position="117"/>
        <end position="164"/>
    </location>
</feature>
<evidence type="ECO:0000313" key="2">
    <source>
        <dbReference type="EMBL" id="KAK5940010.1"/>
    </source>
</evidence>
<dbReference type="GeneID" id="90000877"/>
<comment type="caution">
    <text evidence="2">The sequence shown here is derived from an EMBL/GenBank/DDBJ whole genome shotgun (WGS) entry which is preliminary data.</text>
</comment>